<comment type="caution">
    <text evidence="1">The sequence shown here is derived from an EMBL/GenBank/DDBJ whole genome shotgun (WGS) entry which is preliminary data.</text>
</comment>
<organism evidence="1 2">
    <name type="scientific">Pseudomonas frederiksbergensis</name>
    <dbReference type="NCBI Taxonomy" id="104087"/>
    <lineage>
        <taxon>Bacteria</taxon>
        <taxon>Pseudomonadati</taxon>
        <taxon>Pseudomonadota</taxon>
        <taxon>Gammaproteobacteria</taxon>
        <taxon>Pseudomonadales</taxon>
        <taxon>Pseudomonadaceae</taxon>
        <taxon>Pseudomonas</taxon>
    </lineage>
</organism>
<name>A0A423KID5_9PSED</name>
<evidence type="ECO:0000313" key="2">
    <source>
        <dbReference type="Proteomes" id="UP000285349"/>
    </source>
</evidence>
<dbReference type="AlphaFoldDB" id="A0A423KID5"/>
<dbReference type="RefSeq" id="WP_123508065.1">
    <property type="nucleotide sequence ID" value="NZ_MOBQ01000002.1"/>
</dbReference>
<dbReference type="OrthoDB" id="9785415at2"/>
<dbReference type="EMBL" id="MOBQ01000002">
    <property type="protein sequence ID" value="RON52910.1"/>
    <property type="molecule type" value="Genomic_DNA"/>
</dbReference>
<evidence type="ECO:0000313" key="1">
    <source>
        <dbReference type="EMBL" id="RON52910.1"/>
    </source>
</evidence>
<reference evidence="1 2" key="1">
    <citation type="submission" date="2016-10" db="EMBL/GenBank/DDBJ databases">
        <title>Comparative genome analysis of multiple Pseudomonas spp. focuses on biocontrol and plant growth promoting traits.</title>
        <authorList>
            <person name="Tao X.-Y."/>
            <person name="Taylor C.G."/>
        </authorList>
    </citation>
    <scope>NUCLEOTIDE SEQUENCE [LARGE SCALE GENOMIC DNA]</scope>
    <source>
        <strain evidence="1 2">37A10</strain>
    </source>
</reference>
<sequence>MMILLNPATGLAVNPQEISSMLIERAEGARGPASRLAIKMKSGYELQIRHCPDAGIDVEQLHQQLLGAA</sequence>
<protein>
    <submittedName>
        <fullName evidence="1">Uncharacterized protein</fullName>
    </submittedName>
</protein>
<dbReference type="Proteomes" id="UP000285349">
    <property type="component" value="Unassembled WGS sequence"/>
</dbReference>
<proteinExistence type="predicted"/>
<gene>
    <name evidence="1" type="ORF">BK666_02090</name>
</gene>
<accession>A0A423KID5</accession>